<reference evidence="2" key="1">
    <citation type="journal article" date="2012" name="Science">
        <title>Fermentation, hydrogen, and sulfur metabolism in multiple uncultivated bacterial phyla.</title>
        <authorList>
            <person name="Wrighton K.C."/>
            <person name="Thomas B.C."/>
            <person name="Sharon I."/>
            <person name="Miller C.S."/>
            <person name="Castelle C.J."/>
            <person name="VerBerkmoes N.C."/>
            <person name="Wilkins M.J."/>
            <person name="Hettich R.L."/>
            <person name="Lipton M.S."/>
            <person name="Williams K.H."/>
            <person name="Long P.E."/>
            <person name="Banfield J.F."/>
        </authorList>
    </citation>
    <scope>NUCLEOTIDE SEQUENCE [LARGE SCALE GENOMIC DNA]</scope>
</reference>
<comment type="caution">
    <text evidence="2">The sequence shown here is derived from an EMBL/GenBank/DDBJ whole genome shotgun (WGS) entry which is preliminary data.</text>
</comment>
<feature type="coiled-coil region" evidence="1">
    <location>
        <begin position="369"/>
        <end position="396"/>
    </location>
</feature>
<name>K2BD42_9BACT</name>
<protein>
    <submittedName>
        <fullName evidence="2">Uncharacterized protein</fullName>
    </submittedName>
</protein>
<organism evidence="2">
    <name type="scientific">uncultured bacterium</name>
    <name type="common">gcode 4</name>
    <dbReference type="NCBI Taxonomy" id="1234023"/>
    <lineage>
        <taxon>Bacteria</taxon>
        <taxon>environmental samples</taxon>
    </lineage>
</organism>
<keyword evidence="1" id="KW-0175">Coiled coil</keyword>
<dbReference type="EMBL" id="AMFJ01021612">
    <property type="protein sequence ID" value="EKD66643.1"/>
    <property type="molecule type" value="Genomic_DNA"/>
</dbReference>
<evidence type="ECO:0000256" key="1">
    <source>
        <dbReference type="SAM" id="Coils"/>
    </source>
</evidence>
<gene>
    <name evidence="2" type="ORF">ACD_49C00026G0018</name>
</gene>
<accession>K2BD42</accession>
<proteinExistence type="predicted"/>
<evidence type="ECO:0000313" key="2">
    <source>
        <dbReference type="EMBL" id="EKD66643.1"/>
    </source>
</evidence>
<feature type="coiled-coil region" evidence="1">
    <location>
        <begin position="65"/>
        <end position="123"/>
    </location>
</feature>
<sequence>MSEIKEKYTEIPQNQEKIENNTENSIIGLINKLNLLDKKNEILNLYNNLDEINKWKFILAIKDNEETISKTIEELLDEYETYKKEDIVDKKEDIVDKKEVVINKNEKEKIEQAKTRLDAFYKNLWVKDKSEFFKQNPELKVIYDSEVAKYKKINPGIDLGEESDGATKLMVRVVLQNRDKVKIPDWANIKEIFWNLESSAISLGIDYNCKLSDAVRPEDKLLARNRQAILNWWFSNLKLTDDVIRKWNELIYEKDWVKQVWNIWEIPPGKYLEQDWIKISSKLKYEPNYENLVRLDGLRNDIALYRKNIAQNQDELNEFYDQFKVQKNNPNLLFNAINNQIEIEWEWLTNEEKEKSVQINSLKSIIKFIKILINEIESKTALIKMKEEEITKLEQKEKSRIPDYKDTMTKNDETIKFNLTYLKSLHLDIFWDKIDKFIYLINQHKSSLGHPWAENINLSQKLSQNDEILISKALIRILWEDWEKLFNKDKTRMLVDENTTSEKIKDRLVKTWALAPNRTEINILNIEWILEKGK</sequence>
<dbReference type="AlphaFoldDB" id="K2BD42"/>